<organism evidence="1 2">
    <name type="scientific">Spirodela intermedia</name>
    <name type="common">Intermediate duckweed</name>
    <dbReference type="NCBI Taxonomy" id="51605"/>
    <lineage>
        <taxon>Eukaryota</taxon>
        <taxon>Viridiplantae</taxon>
        <taxon>Streptophyta</taxon>
        <taxon>Embryophyta</taxon>
        <taxon>Tracheophyta</taxon>
        <taxon>Spermatophyta</taxon>
        <taxon>Magnoliopsida</taxon>
        <taxon>Liliopsida</taxon>
        <taxon>Araceae</taxon>
        <taxon>Lemnoideae</taxon>
        <taxon>Spirodela</taxon>
    </lineage>
</organism>
<gene>
    <name evidence="1" type="ORF">SI8410_12017007</name>
</gene>
<keyword evidence="2" id="KW-1185">Reference proteome</keyword>
<dbReference type="AlphaFoldDB" id="A0A7I8L8G9"/>
<sequence length="59" mass="7241">MRQSKHIEFICKYIEKFSIMLLEVLRMDKDDKFHYFTKRLQRELIMSFTTKGCKTSMQS</sequence>
<proteinExistence type="predicted"/>
<accession>A0A7I8L8G9</accession>
<dbReference type="Proteomes" id="UP000663760">
    <property type="component" value="Chromosome 12"/>
</dbReference>
<protein>
    <submittedName>
        <fullName evidence="1">Uncharacterized protein</fullName>
    </submittedName>
</protein>
<evidence type="ECO:0000313" key="1">
    <source>
        <dbReference type="EMBL" id="CAA7406329.1"/>
    </source>
</evidence>
<dbReference type="EMBL" id="LR746275">
    <property type="protein sequence ID" value="CAA7406329.1"/>
    <property type="molecule type" value="Genomic_DNA"/>
</dbReference>
<name>A0A7I8L8G9_SPIIN</name>
<reference evidence="1" key="1">
    <citation type="submission" date="2020-02" db="EMBL/GenBank/DDBJ databases">
        <authorList>
            <person name="Scholz U."/>
            <person name="Mascher M."/>
            <person name="Fiebig A."/>
        </authorList>
    </citation>
    <scope>NUCLEOTIDE SEQUENCE</scope>
</reference>
<evidence type="ECO:0000313" key="2">
    <source>
        <dbReference type="Proteomes" id="UP000663760"/>
    </source>
</evidence>